<dbReference type="EMBL" id="FN649727">
    <property type="protein sequence ID" value="CBN76019.1"/>
    <property type="molecule type" value="Genomic_DNA"/>
</dbReference>
<dbReference type="GO" id="GO:0005576">
    <property type="term" value="C:extracellular region"/>
    <property type="evidence" value="ECO:0007669"/>
    <property type="project" value="InterPro"/>
</dbReference>
<dbReference type="InterPro" id="IPR001283">
    <property type="entry name" value="CRISP-related"/>
</dbReference>
<dbReference type="SUPFAM" id="SSF55797">
    <property type="entry name" value="PR-1-like"/>
    <property type="match status" value="1"/>
</dbReference>
<gene>
    <name evidence="3" type="primary">putative</name>
    <name evidence="3" type="ORF">Esi_0277_0035</name>
</gene>
<keyword evidence="4" id="KW-1185">Reference proteome</keyword>
<reference evidence="3 4" key="1">
    <citation type="journal article" date="2010" name="Nature">
        <title>The Ectocarpus genome and the independent evolution of multicellularity in brown algae.</title>
        <authorList>
            <person name="Cock J.M."/>
            <person name="Sterck L."/>
            <person name="Rouze P."/>
            <person name="Scornet D."/>
            <person name="Allen A.E."/>
            <person name="Amoutzias G."/>
            <person name="Anthouard V."/>
            <person name="Artiguenave F."/>
            <person name="Aury J.M."/>
            <person name="Badger J.H."/>
            <person name="Beszteri B."/>
            <person name="Billiau K."/>
            <person name="Bonnet E."/>
            <person name="Bothwell J.H."/>
            <person name="Bowler C."/>
            <person name="Boyen C."/>
            <person name="Brownlee C."/>
            <person name="Carrano C.J."/>
            <person name="Charrier B."/>
            <person name="Cho G.Y."/>
            <person name="Coelho S.M."/>
            <person name="Collen J."/>
            <person name="Corre E."/>
            <person name="Da Silva C."/>
            <person name="Delage L."/>
            <person name="Delaroque N."/>
            <person name="Dittami S.M."/>
            <person name="Doulbeau S."/>
            <person name="Elias M."/>
            <person name="Farnham G."/>
            <person name="Gachon C.M."/>
            <person name="Gschloessl B."/>
            <person name="Heesch S."/>
            <person name="Jabbari K."/>
            <person name="Jubin C."/>
            <person name="Kawai H."/>
            <person name="Kimura K."/>
            <person name="Kloareg B."/>
            <person name="Kupper F.C."/>
            <person name="Lang D."/>
            <person name="Le Bail A."/>
            <person name="Leblanc C."/>
            <person name="Lerouge P."/>
            <person name="Lohr M."/>
            <person name="Lopez P.J."/>
            <person name="Martens C."/>
            <person name="Maumus F."/>
            <person name="Michel G."/>
            <person name="Miranda-Saavedra D."/>
            <person name="Morales J."/>
            <person name="Moreau H."/>
            <person name="Motomura T."/>
            <person name="Nagasato C."/>
            <person name="Napoli C.A."/>
            <person name="Nelson D.R."/>
            <person name="Nyvall-Collen P."/>
            <person name="Peters A.F."/>
            <person name="Pommier C."/>
            <person name="Potin P."/>
            <person name="Poulain J."/>
            <person name="Quesneville H."/>
            <person name="Read B."/>
            <person name="Rensing S.A."/>
            <person name="Ritter A."/>
            <person name="Rousvoal S."/>
            <person name="Samanta M."/>
            <person name="Samson G."/>
            <person name="Schroeder D.C."/>
            <person name="Segurens B."/>
            <person name="Strittmatter M."/>
            <person name="Tonon T."/>
            <person name="Tregear J.W."/>
            <person name="Valentin K."/>
            <person name="von Dassow P."/>
            <person name="Yamagishi T."/>
            <person name="Van de Peer Y."/>
            <person name="Wincker P."/>
        </authorList>
    </citation>
    <scope>NUCLEOTIDE SEQUENCE [LARGE SCALE GENOMIC DNA]</scope>
    <source>
        <strain evidence="4">Ec32 / CCAP1310/4</strain>
    </source>
</reference>
<feature type="region of interest" description="Disordered" evidence="1">
    <location>
        <begin position="405"/>
        <end position="424"/>
    </location>
</feature>
<feature type="region of interest" description="Disordered" evidence="1">
    <location>
        <begin position="298"/>
        <end position="336"/>
    </location>
</feature>
<sequence length="579" mass="61284">MLYLAPRQHTTHPPPLSKLTPPTPLSTCPRGLHLLSETMLRISSVVVVLLALAHAVIASNLRATNVGDSSPAIVQRATSAAPPTRQASRRLHYSDDSSSDSESNSYSPHELYVGCFQDDEQSPLLEFGFISGDFTIERCYMHCTDEGATFMGIKYGFQCSCGFGQEEDYTLNGTGECACGCYGDPDGNCGGQWAFDLYSLGGGDDSSTSVTPSPTASSTGFPMPTGFPILSAAPSTSFTWGPTGGPSSAPTSSPTSSTMTMTDDDGGYSMTAPPTPARTLLTPSPSMLVGPTPTMPVAPPTRMPATPPTPMPVESRTPTPVAPRTPAPETEEPVAPCTPMPVEPPTPMPVAPRTPAPVTEEPVAPPTPMPVAPRTPAPVTEKPVAPPTPMPVMLPTPMPVAPRTPAPVTKEPVAPPTAPTPGSPTPADMTELVDLHNEARCVHNADPLTWSSTVASSAAEHAERLTAQCSSSLFHSTQEQRYGYGENLYMCWGSDSCYSHEKAMEGLYYDEVQFDSVLQYGGHATQILWKATEQVGCVVARCTNGGTPYTFLVCQYDPPGNYGGQYEEQVGLPDFGKSC</sequence>
<proteinExistence type="predicted"/>
<feature type="domain" description="WSC" evidence="2">
    <location>
        <begin position="109"/>
        <end position="201"/>
    </location>
</feature>
<dbReference type="PROSITE" id="PS01010">
    <property type="entry name" value="CRISP_2"/>
    <property type="match status" value="1"/>
</dbReference>
<evidence type="ECO:0000313" key="3">
    <source>
        <dbReference type="EMBL" id="CBN76019.1"/>
    </source>
</evidence>
<dbReference type="InterPro" id="IPR014044">
    <property type="entry name" value="CAP_dom"/>
</dbReference>
<feature type="compositionally biased region" description="Pro residues" evidence="1">
    <location>
        <begin position="413"/>
        <end position="424"/>
    </location>
</feature>
<dbReference type="PRINTS" id="PR00837">
    <property type="entry name" value="V5TPXLIKE"/>
</dbReference>
<dbReference type="InterPro" id="IPR018244">
    <property type="entry name" value="Allrgn_V5/Tpx1_CS"/>
</dbReference>
<dbReference type="AlphaFoldDB" id="D8LJW8"/>
<name>D8LJW8_ECTSI</name>
<protein>
    <submittedName>
        <fullName evidence="3">Pathogenesis-related protein, class 1</fullName>
    </submittedName>
</protein>
<accession>D8LJW8</accession>
<feature type="region of interest" description="Disordered" evidence="1">
    <location>
        <begin position="352"/>
        <end position="383"/>
    </location>
</feature>
<feature type="compositionally biased region" description="Low complexity" evidence="1">
    <location>
        <begin position="205"/>
        <end position="220"/>
    </location>
</feature>
<evidence type="ECO:0000259" key="2">
    <source>
        <dbReference type="PROSITE" id="PS51212"/>
    </source>
</evidence>
<feature type="compositionally biased region" description="Pro residues" evidence="1">
    <location>
        <begin position="363"/>
        <end position="376"/>
    </location>
</feature>
<dbReference type="eggNOG" id="KOG3017">
    <property type="taxonomic scope" value="Eukaryota"/>
</dbReference>
<feature type="compositionally biased region" description="Low complexity" evidence="1">
    <location>
        <begin position="245"/>
        <end position="267"/>
    </location>
</feature>
<dbReference type="Pfam" id="PF01822">
    <property type="entry name" value="WSC"/>
    <property type="match status" value="1"/>
</dbReference>
<dbReference type="PROSITE" id="PS51212">
    <property type="entry name" value="WSC"/>
    <property type="match status" value="1"/>
</dbReference>
<dbReference type="OrthoDB" id="337038at2759"/>
<dbReference type="PANTHER" id="PTHR10334">
    <property type="entry name" value="CYSTEINE-RICH SECRETORY PROTEIN-RELATED"/>
    <property type="match status" value="1"/>
</dbReference>
<organism evidence="3 4">
    <name type="scientific">Ectocarpus siliculosus</name>
    <name type="common">Brown alga</name>
    <name type="synonym">Conferva siliculosa</name>
    <dbReference type="NCBI Taxonomy" id="2880"/>
    <lineage>
        <taxon>Eukaryota</taxon>
        <taxon>Sar</taxon>
        <taxon>Stramenopiles</taxon>
        <taxon>Ochrophyta</taxon>
        <taxon>PX clade</taxon>
        <taxon>Phaeophyceae</taxon>
        <taxon>Ectocarpales</taxon>
        <taxon>Ectocarpaceae</taxon>
        <taxon>Ectocarpus</taxon>
    </lineage>
</organism>
<dbReference type="STRING" id="2880.D8LJW8"/>
<dbReference type="Pfam" id="PF00188">
    <property type="entry name" value="CAP"/>
    <property type="match status" value="1"/>
</dbReference>
<evidence type="ECO:0000313" key="4">
    <source>
        <dbReference type="Proteomes" id="UP000002630"/>
    </source>
</evidence>
<dbReference type="InterPro" id="IPR002889">
    <property type="entry name" value="WSC_carb-bd"/>
</dbReference>
<feature type="compositionally biased region" description="Pro residues" evidence="1">
    <location>
        <begin position="12"/>
        <end position="23"/>
    </location>
</feature>
<dbReference type="SMART" id="SM00198">
    <property type="entry name" value="SCP"/>
    <property type="match status" value="1"/>
</dbReference>
<feature type="region of interest" description="Disordered" evidence="1">
    <location>
        <begin position="204"/>
        <end position="267"/>
    </location>
</feature>
<feature type="region of interest" description="Disordered" evidence="1">
    <location>
        <begin position="75"/>
        <end position="106"/>
    </location>
</feature>
<dbReference type="SMART" id="SM00321">
    <property type="entry name" value="WSC"/>
    <property type="match status" value="1"/>
</dbReference>
<feature type="region of interest" description="Disordered" evidence="1">
    <location>
        <begin position="1"/>
        <end position="23"/>
    </location>
</feature>
<feature type="compositionally biased region" description="Pro residues" evidence="1">
    <location>
        <begin position="298"/>
        <end position="311"/>
    </location>
</feature>
<dbReference type="EMBL" id="FN648461">
    <property type="protein sequence ID" value="CBN76019.1"/>
    <property type="molecule type" value="Genomic_DNA"/>
</dbReference>
<dbReference type="InParanoid" id="D8LJW8"/>
<dbReference type="InterPro" id="IPR035940">
    <property type="entry name" value="CAP_sf"/>
</dbReference>
<dbReference type="Gene3D" id="3.40.33.10">
    <property type="entry name" value="CAP"/>
    <property type="match status" value="1"/>
</dbReference>
<dbReference type="Proteomes" id="UP000002630">
    <property type="component" value="Linkage Group LG02"/>
</dbReference>
<evidence type="ECO:0000256" key="1">
    <source>
        <dbReference type="SAM" id="MobiDB-lite"/>
    </source>
</evidence>